<reference evidence="1 2" key="1">
    <citation type="submission" date="2017-01" db="EMBL/GenBank/DDBJ databases">
        <authorList>
            <person name="Mah S.A."/>
            <person name="Swanson W.J."/>
            <person name="Moy G.W."/>
            <person name="Vacquier V.D."/>
        </authorList>
    </citation>
    <scope>NUCLEOTIDE SEQUENCE [LARGE SCALE GENOMIC DNA]</scope>
    <source>
        <strain evidence="1 2">DSM 26375</strain>
    </source>
</reference>
<proteinExistence type="predicted"/>
<gene>
    <name evidence="1" type="ORF">SAMN05421774_104201</name>
</gene>
<dbReference type="RefSeq" id="WP_076531461.1">
    <property type="nucleotide sequence ID" value="NZ_BMEH01000004.1"/>
</dbReference>
<dbReference type="EMBL" id="FTOT01000004">
    <property type="protein sequence ID" value="SIT02837.1"/>
    <property type="molecule type" value="Genomic_DNA"/>
</dbReference>
<protein>
    <submittedName>
        <fullName evidence="1">Uncharacterized protein</fullName>
    </submittedName>
</protein>
<dbReference type="STRING" id="1086013.SAMN05421774_104201"/>
<dbReference type="OrthoDB" id="6140227at2"/>
<organism evidence="1 2">
    <name type="scientific">Gemmobacter megaterium</name>
    <dbReference type="NCBI Taxonomy" id="1086013"/>
    <lineage>
        <taxon>Bacteria</taxon>
        <taxon>Pseudomonadati</taxon>
        <taxon>Pseudomonadota</taxon>
        <taxon>Alphaproteobacteria</taxon>
        <taxon>Rhodobacterales</taxon>
        <taxon>Paracoccaceae</taxon>
        <taxon>Gemmobacter</taxon>
    </lineage>
</organism>
<sequence>MVDQAPDHTELYDDLAARRYFAKFDRITGHMPRVAAELERDGHLSRPELRLMGGYMEALQRSFQALSLKYLMTGRAEGAGIRQRLAFDRHESGFPVAAELLFMANDTAQAMGHLAALPSEDELKDRMIRQIVGEHTLPTGLQYSLAQRLYYQMLVQGGLFLARNDVQAQWLAGDDGQRRTWLLSWAVYDTLVNLPVIYLMQVEDSGRVPLPRDDRRWPAAQSHLMAQSLNGLKLLTIAQGFDTDYDDLHPKHLKRLHLGPMYSSAFTLQSGPIGEVLAEARAPEGQDWSLVWTLEVLTASGSQREKTGWFSTAERQTFALDPFMGRGAETGASATHRFVILPERPYQVLAERNPPGFHDVTRFVVAPAGHVMKVR</sequence>
<dbReference type="Proteomes" id="UP000186141">
    <property type="component" value="Unassembled WGS sequence"/>
</dbReference>
<keyword evidence="2" id="KW-1185">Reference proteome</keyword>
<evidence type="ECO:0000313" key="1">
    <source>
        <dbReference type="EMBL" id="SIT02837.1"/>
    </source>
</evidence>
<name>A0A1N7NWY1_9RHOB</name>
<dbReference type="AlphaFoldDB" id="A0A1N7NWY1"/>
<accession>A0A1N7NWY1</accession>
<evidence type="ECO:0000313" key="2">
    <source>
        <dbReference type="Proteomes" id="UP000186141"/>
    </source>
</evidence>